<feature type="domain" description="SMODS-associated and fused to various effectors" evidence="2">
    <location>
        <begin position="417"/>
        <end position="584"/>
    </location>
</feature>
<evidence type="ECO:0000313" key="4">
    <source>
        <dbReference type="Proteomes" id="UP000334820"/>
    </source>
</evidence>
<feature type="compositionally biased region" description="Basic and acidic residues" evidence="1">
    <location>
        <begin position="166"/>
        <end position="176"/>
    </location>
</feature>
<dbReference type="Pfam" id="PF18145">
    <property type="entry name" value="SAVED"/>
    <property type="match status" value="1"/>
</dbReference>
<reference evidence="3 4" key="1">
    <citation type="journal article" date="2019" name="Int. J. Syst. Evol. Microbiol.">
        <title>Thermogemmatispora aurantia sp. nov. and Thermogemmatispora argillosa sp. nov., within the class Ktedonobacteria, and emended description of the genus Thermogemmatispora.</title>
        <authorList>
            <person name="Zheng Y."/>
            <person name="Wang C.M."/>
            <person name="Sakai Y."/>
            <person name="Abe K."/>
            <person name="Yokota A."/>
            <person name="Yabe S."/>
        </authorList>
    </citation>
    <scope>NUCLEOTIDE SEQUENCE [LARGE SCALE GENOMIC DNA]</scope>
    <source>
        <strain evidence="3 4">A1-2</strain>
    </source>
</reference>
<dbReference type="RefSeq" id="WP_151727181.1">
    <property type="nucleotide sequence ID" value="NZ_BKZV01000001.1"/>
</dbReference>
<keyword evidence="4" id="KW-1185">Reference proteome</keyword>
<comment type="caution">
    <text evidence="3">The sequence shown here is derived from an EMBL/GenBank/DDBJ whole genome shotgun (WGS) entry which is preliminary data.</text>
</comment>
<proteinExistence type="predicted"/>
<feature type="region of interest" description="Disordered" evidence="1">
    <location>
        <begin position="147"/>
        <end position="179"/>
    </location>
</feature>
<name>A0A5J4JYW0_9CHLR</name>
<dbReference type="NCBIfam" id="NF033611">
    <property type="entry name" value="SAVED"/>
    <property type="match status" value="1"/>
</dbReference>
<dbReference type="Gene3D" id="3.40.50.10140">
    <property type="entry name" value="Toll/interleukin-1 receptor homology (TIR) domain"/>
    <property type="match status" value="1"/>
</dbReference>
<protein>
    <recommendedName>
        <fullName evidence="2">SMODS-associated and fused to various effectors domain-containing protein</fullName>
    </recommendedName>
</protein>
<dbReference type="InterPro" id="IPR040836">
    <property type="entry name" value="SAVED"/>
</dbReference>
<gene>
    <name evidence="3" type="ORF">KTAU_09220</name>
</gene>
<evidence type="ECO:0000313" key="3">
    <source>
        <dbReference type="EMBL" id="GER82284.1"/>
    </source>
</evidence>
<dbReference type="SUPFAM" id="SSF52200">
    <property type="entry name" value="Toll/Interleukin receptor TIR domain"/>
    <property type="match status" value="1"/>
</dbReference>
<evidence type="ECO:0000256" key="1">
    <source>
        <dbReference type="SAM" id="MobiDB-lite"/>
    </source>
</evidence>
<evidence type="ECO:0000259" key="2">
    <source>
        <dbReference type="Pfam" id="PF18145"/>
    </source>
</evidence>
<dbReference type="Proteomes" id="UP000334820">
    <property type="component" value="Unassembled WGS sequence"/>
</dbReference>
<dbReference type="InterPro" id="IPR035897">
    <property type="entry name" value="Toll_tir_struct_dom_sf"/>
</dbReference>
<organism evidence="3 4">
    <name type="scientific">Thermogemmatispora aurantia</name>
    <dbReference type="NCBI Taxonomy" id="2045279"/>
    <lineage>
        <taxon>Bacteria</taxon>
        <taxon>Bacillati</taxon>
        <taxon>Chloroflexota</taxon>
        <taxon>Ktedonobacteria</taxon>
        <taxon>Thermogemmatisporales</taxon>
        <taxon>Thermogemmatisporaceae</taxon>
        <taxon>Thermogemmatispora</taxon>
    </lineage>
</organism>
<dbReference type="EMBL" id="BKZV01000001">
    <property type="protein sequence ID" value="GER82284.1"/>
    <property type="molecule type" value="Genomic_DNA"/>
</dbReference>
<sequence>MGASQSIAGEILCLYASEDKRGFEELSKHLYNLNRIRDIQDTLPGKPPKQEQSKLINQAKLIIMLISPDFLFSMGEVASMALKRATSGEAELIPILYKTVDLGGTDLAELQLLPRNGEALAQREGDNRNKAWKEIAEEIRKIWEALDAGSGTEEKERTTMDAGQSEAHRSQQEQDPTRPATVFISSAGDAGKNREQLELMLRLRGLKLWHRDSEDLPFLGLREKAAERAVSELADAYLLYLTPEALKKPQLWLPEAHAALTRHESELGFPIVVILQGVSRKRVQNALAKVSLGKLTNFIADEPEPEVSQQEVVSGKLRSLARKILREAFRQRRVRAGENHEIWIGLRTFVFGEGSPRLDLSVDARRLFLEDENRDVRRVPTVAEWQDLIVPALQDIEGLLTAIGPGSGESLKVPIKAVYSLTYLFGFIFQGMRLQVRDEARQQYWDNEGPQSDSSPLTCDESIQEGDPQTAVVAISISNNIENDVKVYMQQAGNKIDYSCFIHYSMPEGVDHTRGVRDGNHALAIARQIGRDLRRLRSQGIAHIHLFSSLPAGLAVLIGQQLNASVFGPVSLYEFSAAYRYAYTLNQKE</sequence>
<accession>A0A5J4JYW0</accession>
<dbReference type="AlphaFoldDB" id="A0A5J4JYW0"/>